<sequence>MQQNIVTRHRRARLGRHSVMITLRNTVSQHRNTSASHLPSVFWRRFKETSRAHVIPPTLCLGGIVQHQSVSTCNVPPPLYMCLPTPPYTASEPRPPL</sequence>
<dbReference type="EMBL" id="OE179272">
    <property type="protein sequence ID" value="CAD7568254.1"/>
    <property type="molecule type" value="Genomic_DNA"/>
</dbReference>
<reference evidence="1" key="1">
    <citation type="submission" date="2020-11" db="EMBL/GenBank/DDBJ databases">
        <authorList>
            <person name="Tran Van P."/>
        </authorList>
    </citation>
    <scope>NUCLEOTIDE SEQUENCE</scope>
</reference>
<name>A0A7R9P3A5_TIMCA</name>
<dbReference type="AlphaFoldDB" id="A0A7R9P3A5"/>
<proteinExistence type="predicted"/>
<gene>
    <name evidence="1" type="ORF">TCMB3V08_LOCUS1023</name>
</gene>
<organism evidence="1">
    <name type="scientific">Timema californicum</name>
    <name type="common">California timema</name>
    <name type="synonym">Walking stick</name>
    <dbReference type="NCBI Taxonomy" id="61474"/>
    <lineage>
        <taxon>Eukaryota</taxon>
        <taxon>Metazoa</taxon>
        <taxon>Ecdysozoa</taxon>
        <taxon>Arthropoda</taxon>
        <taxon>Hexapoda</taxon>
        <taxon>Insecta</taxon>
        <taxon>Pterygota</taxon>
        <taxon>Neoptera</taxon>
        <taxon>Polyneoptera</taxon>
        <taxon>Phasmatodea</taxon>
        <taxon>Timematodea</taxon>
        <taxon>Timematoidea</taxon>
        <taxon>Timematidae</taxon>
        <taxon>Timema</taxon>
    </lineage>
</organism>
<evidence type="ECO:0000313" key="1">
    <source>
        <dbReference type="EMBL" id="CAD7568254.1"/>
    </source>
</evidence>
<protein>
    <submittedName>
        <fullName evidence="1">(California timema) hypothetical protein</fullName>
    </submittedName>
</protein>
<accession>A0A7R9P3A5</accession>